<evidence type="ECO:0000313" key="1">
    <source>
        <dbReference type="EMBL" id="HAE49766.1"/>
    </source>
</evidence>
<dbReference type="EMBL" id="DMAI01000331">
    <property type="protein sequence ID" value="HAE49766.1"/>
    <property type="molecule type" value="Genomic_DNA"/>
</dbReference>
<accession>A0A3B9IPV3</accession>
<dbReference type="Proteomes" id="UP000257706">
    <property type="component" value="Unassembled WGS sequence"/>
</dbReference>
<evidence type="ECO:0000313" key="2">
    <source>
        <dbReference type="Proteomes" id="UP000257706"/>
    </source>
</evidence>
<name>A0A3B9IPV3_9PROT</name>
<sequence>MISKSKIAIVQVARRQLQLCDDDYRAILAGFAGVQTASDLDDEGFHAVMARFEALGFRSTSTAKPLPARRARATPAQISLIRHLWHEFTGGQGTDTSLGRWLEGRFKLSSIHFVDDRTAPKVIAALRNMTLRKAGTQVAHGRG</sequence>
<comment type="caution">
    <text evidence="1">The sequence shown here is derived from an EMBL/GenBank/DDBJ whole genome shotgun (WGS) entry which is preliminary data.</text>
</comment>
<dbReference type="Pfam" id="PF06252">
    <property type="entry name" value="GemA"/>
    <property type="match status" value="1"/>
</dbReference>
<dbReference type="InterPro" id="IPR009363">
    <property type="entry name" value="Phage_Mu_Gp16"/>
</dbReference>
<organism evidence="1 2">
    <name type="scientific">Tistrella mobilis</name>
    <dbReference type="NCBI Taxonomy" id="171437"/>
    <lineage>
        <taxon>Bacteria</taxon>
        <taxon>Pseudomonadati</taxon>
        <taxon>Pseudomonadota</taxon>
        <taxon>Alphaproteobacteria</taxon>
        <taxon>Geminicoccales</taxon>
        <taxon>Geminicoccaceae</taxon>
        <taxon>Tistrella</taxon>
    </lineage>
</organism>
<protein>
    <submittedName>
        <fullName evidence="1">Regulatory protein GemA</fullName>
    </submittedName>
</protein>
<proteinExistence type="predicted"/>
<reference evidence="1 2" key="1">
    <citation type="journal article" date="2018" name="Nat. Biotechnol.">
        <title>A standardized bacterial taxonomy based on genome phylogeny substantially revises the tree of life.</title>
        <authorList>
            <person name="Parks D.H."/>
            <person name="Chuvochina M."/>
            <person name="Waite D.W."/>
            <person name="Rinke C."/>
            <person name="Skarshewski A."/>
            <person name="Chaumeil P.A."/>
            <person name="Hugenholtz P."/>
        </authorList>
    </citation>
    <scope>NUCLEOTIDE SEQUENCE [LARGE SCALE GENOMIC DNA]</scope>
    <source>
        <strain evidence="1">UBA8739</strain>
    </source>
</reference>
<gene>
    <name evidence="1" type="ORF">DCK97_20310</name>
</gene>
<dbReference type="AlphaFoldDB" id="A0A3B9IPV3"/>